<dbReference type="InterPro" id="IPR035897">
    <property type="entry name" value="Toll_tir_struct_dom_sf"/>
</dbReference>
<keyword evidence="1" id="KW-0812">Transmembrane</keyword>
<dbReference type="Pfam" id="PF13676">
    <property type="entry name" value="TIR_2"/>
    <property type="match status" value="1"/>
</dbReference>
<dbReference type="InterPro" id="IPR000157">
    <property type="entry name" value="TIR_dom"/>
</dbReference>
<sequence>MNGYAFVSYSRKDDAYTRRLIDHIRRAGLQVWADSGLETGARWQNEIRAKVEGAAAMVVVVSPEAKKSTWVGNEVTLALEREIPVLPVLVVGTEYFGLLHAQHFDATKGQLPDQQFLNRLAAATGDPPPVVPRDTRAVFRRRRVVLAAAAGAVVLGGAAASAILIDRGSPDIYPGALLGEGNFGQLISTFGTPCVQVLGDSYGVGASVGRASCEPGWKQELVAIPTGKPTDWKLMFRTTYSGEQMCLAVTADGPLRDRKPVLDRCESAPAWGFDDWGPGKKSRYWHVHYSGLDGAYCLARPAPDDGKDTEPALRADNSLHLEECNKQDGWGQQWRIDDR</sequence>
<accession>A0A919THW2</accession>
<evidence type="ECO:0000313" key="3">
    <source>
        <dbReference type="EMBL" id="GIM94675.1"/>
    </source>
</evidence>
<evidence type="ECO:0000313" key="4">
    <source>
        <dbReference type="Proteomes" id="UP000677082"/>
    </source>
</evidence>
<feature type="transmembrane region" description="Helical" evidence="1">
    <location>
        <begin position="144"/>
        <end position="165"/>
    </location>
</feature>
<proteinExistence type="predicted"/>
<organism evidence="3 4">
    <name type="scientific">Paractinoplanes toevensis</name>
    <dbReference type="NCBI Taxonomy" id="571911"/>
    <lineage>
        <taxon>Bacteria</taxon>
        <taxon>Bacillati</taxon>
        <taxon>Actinomycetota</taxon>
        <taxon>Actinomycetes</taxon>
        <taxon>Micromonosporales</taxon>
        <taxon>Micromonosporaceae</taxon>
        <taxon>Paractinoplanes</taxon>
    </lineage>
</organism>
<dbReference type="GO" id="GO:0007165">
    <property type="term" value="P:signal transduction"/>
    <property type="evidence" value="ECO:0007669"/>
    <property type="project" value="InterPro"/>
</dbReference>
<dbReference type="SUPFAM" id="SSF50370">
    <property type="entry name" value="Ricin B-like lectins"/>
    <property type="match status" value="1"/>
</dbReference>
<dbReference type="SUPFAM" id="SSF52200">
    <property type="entry name" value="Toll/Interleukin receptor TIR domain"/>
    <property type="match status" value="1"/>
</dbReference>
<protein>
    <recommendedName>
        <fullName evidence="2">TIR domain-containing protein</fullName>
    </recommendedName>
</protein>
<gene>
    <name evidence="3" type="ORF">Ato02nite_064680</name>
</gene>
<dbReference type="Proteomes" id="UP000677082">
    <property type="component" value="Unassembled WGS sequence"/>
</dbReference>
<dbReference type="SMART" id="SM00255">
    <property type="entry name" value="TIR"/>
    <property type="match status" value="1"/>
</dbReference>
<dbReference type="InterPro" id="IPR035992">
    <property type="entry name" value="Ricin_B-like_lectins"/>
</dbReference>
<comment type="caution">
    <text evidence="3">The sequence shown here is derived from an EMBL/GenBank/DDBJ whole genome shotgun (WGS) entry which is preliminary data.</text>
</comment>
<keyword evidence="4" id="KW-1185">Reference proteome</keyword>
<dbReference type="AlphaFoldDB" id="A0A919THW2"/>
<evidence type="ECO:0000259" key="2">
    <source>
        <dbReference type="SMART" id="SM00255"/>
    </source>
</evidence>
<feature type="domain" description="TIR" evidence="2">
    <location>
        <begin position="2"/>
        <end position="152"/>
    </location>
</feature>
<evidence type="ECO:0000256" key="1">
    <source>
        <dbReference type="SAM" id="Phobius"/>
    </source>
</evidence>
<dbReference type="EMBL" id="BOQN01000085">
    <property type="protein sequence ID" value="GIM94675.1"/>
    <property type="molecule type" value="Genomic_DNA"/>
</dbReference>
<keyword evidence="1" id="KW-1133">Transmembrane helix</keyword>
<name>A0A919THW2_9ACTN</name>
<reference evidence="3 4" key="1">
    <citation type="submission" date="2021-03" db="EMBL/GenBank/DDBJ databases">
        <title>Whole genome shotgun sequence of Actinoplanes toevensis NBRC 105298.</title>
        <authorList>
            <person name="Komaki H."/>
            <person name="Tamura T."/>
        </authorList>
    </citation>
    <scope>NUCLEOTIDE SEQUENCE [LARGE SCALE GENOMIC DNA]</scope>
    <source>
        <strain evidence="3 4">NBRC 105298</strain>
    </source>
</reference>
<dbReference type="PROSITE" id="PS50231">
    <property type="entry name" value="RICIN_B_LECTIN"/>
    <property type="match status" value="1"/>
</dbReference>
<keyword evidence="1" id="KW-0472">Membrane</keyword>
<dbReference type="Gene3D" id="3.40.50.10140">
    <property type="entry name" value="Toll/interleukin-1 receptor homology (TIR) domain"/>
    <property type="match status" value="1"/>
</dbReference>
<dbReference type="RefSeq" id="WP_213010448.1">
    <property type="nucleotide sequence ID" value="NZ_BOQN01000085.1"/>
</dbReference>